<organism evidence="1 2">
    <name type="scientific">Phytophthora nicotianae (strain INRA-310)</name>
    <name type="common">Phytophthora parasitica</name>
    <dbReference type="NCBI Taxonomy" id="761204"/>
    <lineage>
        <taxon>Eukaryota</taxon>
        <taxon>Sar</taxon>
        <taxon>Stramenopiles</taxon>
        <taxon>Oomycota</taxon>
        <taxon>Peronosporomycetes</taxon>
        <taxon>Peronosporales</taxon>
        <taxon>Peronosporaceae</taxon>
        <taxon>Phytophthora</taxon>
    </lineage>
</organism>
<dbReference type="Proteomes" id="UP000018817">
    <property type="component" value="Unassembled WGS sequence"/>
</dbReference>
<gene>
    <name evidence="1" type="ORF">PPTG_24727</name>
</gene>
<accession>W2PD07</accession>
<feature type="non-terminal residue" evidence="1">
    <location>
        <position position="101"/>
    </location>
</feature>
<dbReference type="RefSeq" id="XP_008916606.1">
    <property type="nucleotide sequence ID" value="XM_008918358.1"/>
</dbReference>
<reference evidence="1 2" key="2">
    <citation type="submission" date="2013-11" db="EMBL/GenBank/DDBJ databases">
        <title>The Genome Sequence of Phytophthora parasitica INRA-310.</title>
        <authorList>
            <consortium name="The Broad Institute Genomics Platform"/>
            <person name="Russ C."/>
            <person name="Tyler B."/>
            <person name="Panabieres F."/>
            <person name="Shan W."/>
            <person name="Tripathy S."/>
            <person name="Grunwald N."/>
            <person name="Machado M."/>
            <person name="Johnson C.S."/>
            <person name="Arredondo F."/>
            <person name="Hong C."/>
            <person name="Coffey M."/>
            <person name="Young S.K."/>
            <person name="Zeng Q."/>
            <person name="Gargeya S."/>
            <person name="Fitzgerald M."/>
            <person name="Abouelleil A."/>
            <person name="Alvarado L."/>
            <person name="Chapman S.B."/>
            <person name="Gainer-Dewar J."/>
            <person name="Goldberg J."/>
            <person name="Griggs A."/>
            <person name="Gujja S."/>
            <person name="Hansen M."/>
            <person name="Howarth C."/>
            <person name="Imamovic A."/>
            <person name="Ireland A."/>
            <person name="Larimer J."/>
            <person name="McCowan C."/>
            <person name="Murphy C."/>
            <person name="Pearson M."/>
            <person name="Poon T.W."/>
            <person name="Priest M."/>
            <person name="Roberts A."/>
            <person name="Saif S."/>
            <person name="Shea T."/>
            <person name="Sykes S."/>
            <person name="Wortman J."/>
            <person name="Nusbaum C."/>
            <person name="Birren B."/>
        </authorList>
    </citation>
    <scope>NUCLEOTIDE SEQUENCE [LARGE SCALE GENOMIC DNA]</scope>
    <source>
        <strain evidence="1 2">INRA-310</strain>
    </source>
</reference>
<dbReference type="AlphaFoldDB" id="W2PD07"/>
<protein>
    <submittedName>
        <fullName evidence="1">Uncharacterized protein</fullName>
    </submittedName>
</protein>
<evidence type="ECO:0000313" key="2">
    <source>
        <dbReference type="Proteomes" id="UP000018817"/>
    </source>
</evidence>
<sequence length="101" mass="11341">MPSRSKNSSGRLAEGGSLQCSDRSFCRWFVSLPRTKEDPSIMLTWLDSNPRTSTVLEEKKNNYLPNCSFDGNAFCGNSGSNYSRSCSRRQIIIPELPNCLQ</sequence>
<evidence type="ECO:0000313" key="1">
    <source>
        <dbReference type="EMBL" id="ETM98103.1"/>
    </source>
</evidence>
<proteinExistence type="predicted"/>
<dbReference type="VEuPathDB" id="FungiDB:PPTG_24727"/>
<name>W2PD07_PHYN3</name>
<dbReference type="EMBL" id="KI669748">
    <property type="protein sequence ID" value="ETM98103.1"/>
    <property type="molecule type" value="Genomic_DNA"/>
</dbReference>
<dbReference type="GeneID" id="20193326"/>
<reference evidence="2" key="1">
    <citation type="submission" date="2011-12" db="EMBL/GenBank/DDBJ databases">
        <authorList>
            <consortium name="The Broad Institute Genome Sequencing Platform"/>
            <person name="Russ C."/>
            <person name="Tyler B."/>
            <person name="Panabieres F."/>
            <person name="Shan W."/>
            <person name="Tripathy S."/>
            <person name="Grunwald N."/>
            <person name="Machado M."/>
            <person name="Young S.K."/>
            <person name="Zeng Q."/>
            <person name="Gargeya S."/>
            <person name="Fitzgerald M."/>
            <person name="Haas B."/>
            <person name="Abouelleil A."/>
            <person name="Alvarado L."/>
            <person name="Arachchi H.M."/>
            <person name="Berlin A."/>
            <person name="Chapman S.B."/>
            <person name="Gearin G."/>
            <person name="Goldberg J."/>
            <person name="Griggs A."/>
            <person name="Gujja S."/>
            <person name="Hansen M."/>
            <person name="Heiman D."/>
            <person name="Howarth C."/>
            <person name="Larimer J."/>
            <person name="Lui A."/>
            <person name="MacDonald P.J.P."/>
            <person name="McCowen C."/>
            <person name="Montmayeur A."/>
            <person name="Murphy C."/>
            <person name="Neiman D."/>
            <person name="Pearson M."/>
            <person name="Priest M."/>
            <person name="Roberts A."/>
            <person name="Saif S."/>
            <person name="Shea T."/>
            <person name="Sisk P."/>
            <person name="Stolte C."/>
            <person name="Sykes S."/>
            <person name="Wortman J."/>
            <person name="Nusbaum C."/>
            <person name="Birren B."/>
        </authorList>
    </citation>
    <scope>NUCLEOTIDE SEQUENCE [LARGE SCALE GENOMIC DNA]</scope>
    <source>
        <strain evidence="2">INRA-310</strain>
    </source>
</reference>